<dbReference type="InterPro" id="IPR029787">
    <property type="entry name" value="Nucleotide_cyclase"/>
</dbReference>
<dbReference type="Pfam" id="PF00211">
    <property type="entry name" value="Guanylate_cyc"/>
    <property type="match status" value="1"/>
</dbReference>
<proteinExistence type="predicted"/>
<feature type="non-terminal residue" evidence="2">
    <location>
        <position position="244"/>
    </location>
</feature>
<dbReference type="Pfam" id="PF13191">
    <property type="entry name" value="AAA_16"/>
    <property type="match status" value="1"/>
</dbReference>
<dbReference type="CDD" id="cd07302">
    <property type="entry name" value="CHD"/>
    <property type="match status" value="1"/>
</dbReference>
<sequence>ELVRQQVARHRGQEVKHTGDGLMVAFTSARRAVACAVDIQRAIAGQNRRQPERAVRVRIGLNTGEVIREEEDLFGATVTAAARIANHANAGEILISETARGVLGAATTVQLEDQGEVQLKGFPQPMRIFGVPWEEEAAGPAALSLPERTPFVGRESERAALRRLLEQAARGQGALVMIAGEPGIGKTRLAEELLLEARQRGLLAWTGHCYEMKGAPPYIPFVEILETAARVVPPEALREALGDA</sequence>
<comment type="caution">
    <text evidence="2">The sequence shown here is derived from an EMBL/GenBank/DDBJ whole genome shotgun (WGS) entry which is preliminary data.</text>
</comment>
<dbReference type="InterPro" id="IPR001054">
    <property type="entry name" value="A/G_cyclase"/>
</dbReference>
<name>X0WND4_9ZZZZ</name>
<feature type="non-terminal residue" evidence="2">
    <location>
        <position position="1"/>
    </location>
</feature>
<dbReference type="AlphaFoldDB" id="X0WND4"/>
<gene>
    <name evidence="2" type="ORF">S01H1_72071</name>
</gene>
<dbReference type="EMBL" id="BARS01048035">
    <property type="protein sequence ID" value="GAG32160.1"/>
    <property type="molecule type" value="Genomic_DNA"/>
</dbReference>
<dbReference type="PANTHER" id="PTHR43081">
    <property type="entry name" value="ADENYLATE CYCLASE, TERMINAL-DIFFERENTIATION SPECIFIC-RELATED"/>
    <property type="match status" value="1"/>
</dbReference>
<dbReference type="Gene3D" id="3.30.70.1230">
    <property type="entry name" value="Nucleotide cyclase"/>
    <property type="match status" value="1"/>
</dbReference>
<dbReference type="SUPFAM" id="SSF55073">
    <property type="entry name" value="Nucleotide cyclase"/>
    <property type="match status" value="1"/>
</dbReference>
<dbReference type="SUPFAM" id="SSF52540">
    <property type="entry name" value="P-loop containing nucleoside triphosphate hydrolases"/>
    <property type="match status" value="1"/>
</dbReference>
<accession>X0WND4</accession>
<organism evidence="2">
    <name type="scientific">marine sediment metagenome</name>
    <dbReference type="NCBI Taxonomy" id="412755"/>
    <lineage>
        <taxon>unclassified sequences</taxon>
        <taxon>metagenomes</taxon>
        <taxon>ecological metagenomes</taxon>
    </lineage>
</organism>
<dbReference type="InterPro" id="IPR041664">
    <property type="entry name" value="AAA_16"/>
</dbReference>
<dbReference type="InterPro" id="IPR027417">
    <property type="entry name" value="P-loop_NTPase"/>
</dbReference>
<dbReference type="PROSITE" id="PS50125">
    <property type="entry name" value="GUANYLATE_CYCLASE_2"/>
    <property type="match status" value="1"/>
</dbReference>
<dbReference type="PANTHER" id="PTHR43081:SF1">
    <property type="entry name" value="ADENYLATE CYCLASE, TERMINAL-DIFFERENTIATION SPECIFIC"/>
    <property type="match status" value="1"/>
</dbReference>
<dbReference type="GO" id="GO:0009190">
    <property type="term" value="P:cyclic nucleotide biosynthetic process"/>
    <property type="evidence" value="ECO:0007669"/>
    <property type="project" value="InterPro"/>
</dbReference>
<dbReference type="Gene3D" id="3.40.50.300">
    <property type="entry name" value="P-loop containing nucleotide triphosphate hydrolases"/>
    <property type="match status" value="1"/>
</dbReference>
<evidence type="ECO:0000313" key="2">
    <source>
        <dbReference type="EMBL" id="GAG32160.1"/>
    </source>
</evidence>
<protein>
    <recommendedName>
        <fullName evidence="1">Guanylate cyclase domain-containing protein</fullName>
    </recommendedName>
</protein>
<evidence type="ECO:0000259" key="1">
    <source>
        <dbReference type="PROSITE" id="PS50125"/>
    </source>
</evidence>
<feature type="domain" description="Guanylate cyclase" evidence="1">
    <location>
        <begin position="1"/>
        <end position="85"/>
    </location>
</feature>
<dbReference type="GO" id="GO:0035556">
    <property type="term" value="P:intracellular signal transduction"/>
    <property type="evidence" value="ECO:0007669"/>
    <property type="project" value="InterPro"/>
</dbReference>
<dbReference type="InterPro" id="IPR050697">
    <property type="entry name" value="Adenylyl/Guanylyl_Cyclase_3/4"/>
</dbReference>
<reference evidence="2" key="1">
    <citation type="journal article" date="2014" name="Front. Microbiol.">
        <title>High frequency of phylogenetically diverse reductive dehalogenase-homologous genes in deep subseafloor sedimentary metagenomes.</title>
        <authorList>
            <person name="Kawai M."/>
            <person name="Futagami T."/>
            <person name="Toyoda A."/>
            <person name="Takaki Y."/>
            <person name="Nishi S."/>
            <person name="Hori S."/>
            <person name="Arai W."/>
            <person name="Tsubouchi T."/>
            <person name="Morono Y."/>
            <person name="Uchiyama I."/>
            <person name="Ito T."/>
            <person name="Fujiyama A."/>
            <person name="Inagaki F."/>
            <person name="Takami H."/>
        </authorList>
    </citation>
    <scope>NUCLEOTIDE SEQUENCE</scope>
    <source>
        <strain evidence="2">Expedition CK06-06</strain>
    </source>
</reference>